<evidence type="ECO:0000313" key="1">
    <source>
        <dbReference type="EMBL" id="OOZ38055.1"/>
    </source>
</evidence>
<dbReference type="EMBL" id="MPRL01000139">
    <property type="protein sequence ID" value="OOZ38055.1"/>
    <property type="molecule type" value="Genomic_DNA"/>
</dbReference>
<protein>
    <recommendedName>
        <fullName evidence="3">Immunity protein 30 domain-containing protein</fullName>
    </recommendedName>
</protein>
<accession>A0A1T2KYY7</accession>
<proteinExistence type="predicted"/>
<reference evidence="1 2" key="1">
    <citation type="submission" date="2016-11" db="EMBL/GenBank/DDBJ databases">
        <title>Mixed transmission modes and dynamic genome evolution in an obligate animal-bacterial symbiosis.</title>
        <authorList>
            <person name="Russell S.L."/>
            <person name="Corbett-Detig R.B."/>
            <person name="Cavanaugh C.M."/>
        </authorList>
    </citation>
    <scope>NUCLEOTIDE SEQUENCE [LARGE SCALE GENOMIC DNA]</scope>
    <source>
        <strain evidence="1">Sveles-Q1</strain>
    </source>
</reference>
<dbReference type="Proteomes" id="UP000191110">
    <property type="component" value="Unassembled WGS sequence"/>
</dbReference>
<name>A0A1T2KYY7_9GAMM</name>
<dbReference type="AlphaFoldDB" id="A0A1T2KYY7"/>
<keyword evidence="2" id="KW-1185">Reference proteome</keyword>
<sequence length="122" mass="14020">MDEDKHAFISQELAETYLSALERSSGNCDLHEFLNWLVYKSDTSPDTALAITEQMLSMIKHREEPCHIWKSEEITNILASLLREADASDNLELIERTINVQDRLLELGTFGMDELYRLATDT</sequence>
<evidence type="ECO:0000313" key="2">
    <source>
        <dbReference type="Proteomes" id="UP000191110"/>
    </source>
</evidence>
<evidence type="ECO:0008006" key="3">
    <source>
        <dbReference type="Google" id="ProtNLM"/>
    </source>
</evidence>
<dbReference type="RefSeq" id="WP_078485208.1">
    <property type="nucleotide sequence ID" value="NZ_MPRL01000139.1"/>
</dbReference>
<organism evidence="1 2">
    <name type="scientific">Solemya pervernicosa gill symbiont</name>
    <dbReference type="NCBI Taxonomy" id="642797"/>
    <lineage>
        <taxon>Bacteria</taxon>
        <taxon>Pseudomonadati</taxon>
        <taxon>Pseudomonadota</taxon>
        <taxon>Gammaproteobacteria</taxon>
        <taxon>sulfur-oxidizing symbionts</taxon>
    </lineage>
</organism>
<comment type="caution">
    <text evidence="1">The sequence shown here is derived from an EMBL/GenBank/DDBJ whole genome shotgun (WGS) entry which is preliminary data.</text>
</comment>
<gene>
    <name evidence="1" type="ORF">BOW53_16665</name>
</gene>